<dbReference type="InterPro" id="IPR009003">
    <property type="entry name" value="Peptidase_S1_PA"/>
</dbReference>
<dbReference type="EMBL" id="CP059265">
    <property type="protein sequence ID" value="QLQ32165.1"/>
    <property type="molecule type" value="Genomic_DNA"/>
</dbReference>
<keyword evidence="3" id="KW-1185">Reference proteome</keyword>
<evidence type="ECO:0000313" key="2">
    <source>
        <dbReference type="EMBL" id="QLQ32165.1"/>
    </source>
</evidence>
<evidence type="ECO:0000313" key="3">
    <source>
        <dbReference type="Proteomes" id="UP000510621"/>
    </source>
</evidence>
<keyword evidence="1" id="KW-0472">Membrane</keyword>
<evidence type="ECO:0008006" key="4">
    <source>
        <dbReference type="Google" id="ProtNLM"/>
    </source>
</evidence>
<dbReference type="KEGG" id="this:HZT40_11870"/>
<organism evidence="2 3">
    <name type="scientific">Candidatus Thiothrix singaporensis</name>
    <dbReference type="NCBI Taxonomy" id="2799669"/>
    <lineage>
        <taxon>Bacteria</taxon>
        <taxon>Pseudomonadati</taxon>
        <taxon>Pseudomonadota</taxon>
        <taxon>Gammaproteobacteria</taxon>
        <taxon>Thiotrichales</taxon>
        <taxon>Thiotrichaceae</taxon>
        <taxon>Thiothrix</taxon>
    </lineage>
</organism>
<sequence>MDTKLIAKILPTKKDGKRSVGTGYPIGKGLVLTARHVVFPHWTDTQKVEVEWPDLNHKAAVTDIVFDGGIAAILLFFSARHHSKRMFRHGC</sequence>
<keyword evidence="1" id="KW-0812">Transmembrane</keyword>
<gene>
    <name evidence="2" type="ORF">HZT40_11870</name>
</gene>
<keyword evidence="1" id="KW-1133">Transmembrane helix</keyword>
<evidence type="ECO:0000256" key="1">
    <source>
        <dbReference type="SAM" id="Phobius"/>
    </source>
</evidence>
<reference evidence="2" key="1">
    <citation type="submission" date="2020-06" db="EMBL/GenBank/DDBJ databases">
        <title>Analysis procedures for assessing recovery of high quality, complete, closed genomes from Nanopore long read metagenome sequencing.</title>
        <authorList>
            <person name="Bessarab I."/>
            <person name="Arumugam K."/>
            <person name="Haryono M."/>
            <person name="Liu X."/>
            <person name="Roy S."/>
            <person name="Zuniga-Montanez R.E."/>
            <person name="Qiu G."/>
            <person name="Drautz-Moses D.I."/>
            <person name="Law Y.Y."/>
            <person name="Wuertz S."/>
            <person name="Lauro F.M."/>
            <person name="Huson D.H."/>
            <person name="Williams R.B."/>
        </authorList>
    </citation>
    <scope>NUCLEOTIDE SEQUENCE [LARGE SCALE GENOMIC DNA]</scope>
    <source>
        <strain evidence="2">SSD2</strain>
    </source>
</reference>
<name>A0A7L6ASV6_9GAMM</name>
<dbReference type="AlphaFoldDB" id="A0A7L6ASV6"/>
<proteinExistence type="predicted"/>
<dbReference type="SUPFAM" id="SSF50494">
    <property type="entry name" value="Trypsin-like serine proteases"/>
    <property type="match status" value="1"/>
</dbReference>
<protein>
    <recommendedName>
        <fullName evidence="4">Serine protease</fullName>
    </recommendedName>
</protein>
<dbReference type="Proteomes" id="UP000510621">
    <property type="component" value="Chromosome"/>
</dbReference>
<feature type="transmembrane region" description="Helical" evidence="1">
    <location>
        <begin position="59"/>
        <end position="79"/>
    </location>
</feature>
<accession>A0A7L6ASV6</accession>